<dbReference type="RefSeq" id="WP_259886541.1">
    <property type="nucleotide sequence ID" value="NZ_CP073090.1"/>
</dbReference>
<comment type="caution">
    <text evidence="1">The sequence shown here is derived from an EMBL/GenBank/DDBJ whole genome shotgun (WGS) entry which is preliminary data.</text>
</comment>
<protein>
    <submittedName>
        <fullName evidence="1">Uncharacterized protein</fullName>
    </submittedName>
</protein>
<evidence type="ECO:0000313" key="2">
    <source>
        <dbReference type="Proteomes" id="UP001185706"/>
    </source>
</evidence>
<dbReference type="EMBL" id="JAVBIB010000007">
    <property type="protein sequence ID" value="MDV2419280.1"/>
    <property type="molecule type" value="Genomic_DNA"/>
</dbReference>
<name>A0AAE4NLY1_9CORY</name>
<organism evidence="1 2">
    <name type="scientific">Corynebacterium tuberculostearicum</name>
    <dbReference type="NCBI Taxonomy" id="38304"/>
    <lineage>
        <taxon>Bacteria</taxon>
        <taxon>Bacillati</taxon>
        <taxon>Actinomycetota</taxon>
        <taxon>Actinomycetes</taxon>
        <taxon>Mycobacteriales</taxon>
        <taxon>Corynebacteriaceae</taxon>
        <taxon>Corynebacterium</taxon>
    </lineage>
</organism>
<reference evidence="1" key="1">
    <citation type="submission" date="2023-08" db="EMBL/GenBank/DDBJ databases">
        <title>Genomic characterization of the C. tuberculostearicum species complex, a ubiquitous member of the human skin microbiome.</title>
        <authorList>
            <person name="Ahmed N."/>
            <person name="Deming C."/>
            <person name="Conlan S."/>
            <person name="Segre J."/>
        </authorList>
    </citation>
    <scope>NUCLEOTIDE SEQUENCE</scope>
    <source>
        <strain evidence="1">CTNIH22</strain>
    </source>
</reference>
<sequence length="43" mass="4620">MDGFINFAIGSSEFANDLNIYATLIEPLVQIAKGASQLIGMFV</sequence>
<accession>A0AAE4NLY1</accession>
<gene>
    <name evidence="1" type="ORF">RAE03_05730</name>
</gene>
<evidence type="ECO:0000313" key="1">
    <source>
        <dbReference type="EMBL" id="MDV2419280.1"/>
    </source>
</evidence>
<dbReference type="Proteomes" id="UP001185706">
    <property type="component" value="Unassembled WGS sequence"/>
</dbReference>
<proteinExistence type="predicted"/>
<dbReference type="AlphaFoldDB" id="A0AAE4NLY1"/>